<dbReference type="SMART" id="SM00342">
    <property type="entry name" value="HTH_ARAC"/>
    <property type="match status" value="1"/>
</dbReference>
<dbReference type="Gene3D" id="1.10.10.60">
    <property type="entry name" value="Homeodomain-like"/>
    <property type="match status" value="2"/>
</dbReference>
<dbReference type="GO" id="GO:0003700">
    <property type="term" value="F:DNA-binding transcription factor activity"/>
    <property type="evidence" value="ECO:0007669"/>
    <property type="project" value="InterPro"/>
</dbReference>
<dbReference type="InterPro" id="IPR020449">
    <property type="entry name" value="Tscrpt_reg_AraC-type_HTH"/>
</dbReference>
<keyword evidence="3" id="KW-0804">Transcription</keyword>
<feature type="domain" description="HTH araC/xylS-type" evidence="4">
    <location>
        <begin position="143"/>
        <end position="241"/>
    </location>
</feature>
<organism evidence="5 6">
    <name type="scientific">Eubacterium ruminantium</name>
    <dbReference type="NCBI Taxonomy" id="42322"/>
    <lineage>
        <taxon>Bacteria</taxon>
        <taxon>Bacillati</taxon>
        <taxon>Bacillota</taxon>
        <taxon>Clostridia</taxon>
        <taxon>Eubacteriales</taxon>
        <taxon>Eubacteriaceae</taxon>
        <taxon>Eubacterium</taxon>
    </lineage>
</organism>
<reference evidence="5 6" key="1">
    <citation type="submission" date="2017-02" db="EMBL/GenBank/DDBJ databases">
        <authorList>
            <person name="Peterson S.W."/>
        </authorList>
    </citation>
    <scope>NUCLEOTIDE SEQUENCE [LARGE SCALE GENOMIC DNA]</scope>
    <source>
        <strain evidence="5 6">ATCC 17233</strain>
    </source>
</reference>
<evidence type="ECO:0000256" key="3">
    <source>
        <dbReference type="ARBA" id="ARBA00023163"/>
    </source>
</evidence>
<accession>A0A1T4K527</accession>
<gene>
    <name evidence="5" type="ORF">SAMN02745110_00164</name>
</gene>
<protein>
    <submittedName>
        <fullName evidence="5">AraC-type DNA-binding protein</fullName>
    </submittedName>
</protein>
<dbReference type="GO" id="GO:0043565">
    <property type="term" value="F:sequence-specific DNA binding"/>
    <property type="evidence" value="ECO:0007669"/>
    <property type="project" value="InterPro"/>
</dbReference>
<keyword evidence="2 5" id="KW-0238">DNA-binding</keyword>
<dbReference type="AlphaFoldDB" id="A0A1T4K527"/>
<proteinExistence type="predicted"/>
<evidence type="ECO:0000313" key="6">
    <source>
        <dbReference type="Proteomes" id="UP000189857"/>
    </source>
</evidence>
<name>A0A1T4K527_9FIRM</name>
<dbReference type="PANTHER" id="PTHR43280:SF34">
    <property type="entry name" value="ARAC-FAMILY TRANSCRIPTIONAL REGULATOR"/>
    <property type="match status" value="1"/>
</dbReference>
<dbReference type="InterPro" id="IPR018060">
    <property type="entry name" value="HTH_AraC"/>
</dbReference>
<dbReference type="Proteomes" id="UP000189857">
    <property type="component" value="Unassembled WGS sequence"/>
</dbReference>
<evidence type="ECO:0000313" key="5">
    <source>
        <dbReference type="EMBL" id="SJZ37516.1"/>
    </source>
</evidence>
<dbReference type="RefSeq" id="WP_078785846.1">
    <property type="nucleotide sequence ID" value="NZ_FMTO01000002.1"/>
</dbReference>
<evidence type="ECO:0000256" key="1">
    <source>
        <dbReference type="ARBA" id="ARBA00023015"/>
    </source>
</evidence>
<dbReference type="Pfam" id="PF12833">
    <property type="entry name" value="HTH_18"/>
    <property type="match status" value="1"/>
</dbReference>
<evidence type="ECO:0000259" key="4">
    <source>
        <dbReference type="PROSITE" id="PS01124"/>
    </source>
</evidence>
<dbReference type="OrthoDB" id="184994at2"/>
<sequence>MARFEDEFTDVLFQKRENDIRHPGYESEMTFYHLIAQGRMKDMKEYRKSTPAFNAKERGVLSDDPIKNTMYHFVAMASLISRICISNGMEPEIAYEMSDVFIRRADKARSKEEIDATREVMIEAFTSEMGKRRNINVKSSQIILCLDYINDHLHDNISVTDLAEYVKLNETYLSKLFKKEMKCSISEHIRSQKVEEAKSLLRFSDKTSIEIATDLGFTSHSYFISVFKKEAGMTPREYRNENFRKF</sequence>
<keyword evidence="1" id="KW-0805">Transcription regulation</keyword>
<dbReference type="InterPro" id="IPR009057">
    <property type="entry name" value="Homeodomain-like_sf"/>
</dbReference>
<dbReference type="SUPFAM" id="SSF46689">
    <property type="entry name" value="Homeodomain-like"/>
    <property type="match status" value="2"/>
</dbReference>
<evidence type="ECO:0000256" key="2">
    <source>
        <dbReference type="ARBA" id="ARBA00023125"/>
    </source>
</evidence>
<dbReference type="PRINTS" id="PR00032">
    <property type="entry name" value="HTHARAC"/>
</dbReference>
<dbReference type="EMBL" id="FUXA01000003">
    <property type="protein sequence ID" value="SJZ37516.1"/>
    <property type="molecule type" value="Genomic_DNA"/>
</dbReference>
<dbReference type="PROSITE" id="PS01124">
    <property type="entry name" value="HTH_ARAC_FAMILY_2"/>
    <property type="match status" value="1"/>
</dbReference>
<keyword evidence="6" id="KW-1185">Reference proteome</keyword>
<dbReference type="PANTHER" id="PTHR43280">
    <property type="entry name" value="ARAC-FAMILY TRANSCRIPTIONAL REGULATOR"/>
    <property type="match status" value="1"/>
</dbReference>